<feature type="domain" description="Right handed beta helix" evidence="2">
    <location>
        <begin position="114"/>
        <end position="277"/>
    </location>
</feature>
<dbReference type="InterPro" id="IPR011050">
    <property type="entry name" value="Pectin_lyase_fold/virulence"/>
</dbReference>
<protein>
    <submittedName>
        <fullName evidence="4">T9SS type A sorting domain-containing protein</fullName>
    </submittedName>
</protein>
<evidence type="ECO:0000313" key="4">
    <source>
        <dbReference type="EMBL" id="MFD1629259.1"/>
    </source>
</evidence>
<evidence type="ECO:0000256" key="1">
    <source>
        <dbReference type="SAM" id="SignalP"/>
    </source>
</evidence>
<dbReference type="SUPFAM" id="SSF51126">
    <property type="entry name" value="Pectin lyase-like"/>
    <property type="match status" value="3"/>
</dbReference>
<dbReference type="Proteomes" id="UP001597118">
    <property type="component" value="Unassembled WGS sequence"/>
</dbReference>
<dbReference type="Pfam" id="PF13229">
    <property type="entry name" value="Beta_helix"/>
    <property type="match status" value="1"/>
</dbReference>
<reference evidence="5" key="1">
    <citation type="journal article" date="2019" name="Int. J. Syst. Evol. Microbiol.">
        <title>The Global Catalogue of Microorganisms (GCM) 10K type strain sequencing project: providing services to taxonomists for standard genome sequencing and annotation.</title>
        <authorList>
            <consortium name="The Broad Institute Genomics Platform"/>
            <consortium name="The Broad Institute Genome Sequencing Center for Infectious Disease"/>
            <person name="Wu L."/>
            <person name="Ma J."/>
        </authorList>
    </citation>
    <scope>NUCLEOTIDE SEQUENCE [LARGE SCALE GENOMIC DNA]</scope>
    <source>
        <strain evidence="5">CCUG 53762</strain>
    </source>
</reference>
<accession>A0ABW4IB79</accession>
<keyword evidence="1" id="KW-0732">Signal</keyword>
<organism evidence="4 5">
    <name type="scientific">Pseudopedobacter beijingensis</name>
    <dbReference type="NCBI Taxonomy" id="1207056"/>
    <lineage>
        <taxon>Bacteria</taxon>
        <taxon>Pseudomonadati</taxon>
        <taxon>Bacteroidota</taxon>
        <taxon>Sphingobacteriia</taxon>
        <taxon>Sphingobacteriales</taxon>
        <taxon>Sphingobacteriaceae</taxon>
        <taxon>Pseudopedobacter</taxon>
    </lineage>
</organism>
<dbReference type="Gene3D" id="2.160.20.10">
    <property type="entry name" value="Single-stranded right-handed beta-helix, Pectin lyase-like"/>
    <property type="match status" value="3"/>
</dbReference>
<sequence>MKKLLPKKLLFFTIIYALCSLGARAQIYVDASRSDDTGNGDTPGTAKKTIQAAVDIASPNTSIIIAKGTYNENIIINKNGISLIGAGSGANGNAVPGMFDPANHTIISGGGNIGVSIQGAVTSISIKDLVITGFVKYGVQFLTSGTKDITISGVQFQNNGSTDTDAGIYINGGTENVSITNCSFVGNKPRSITIWNGFKKGIILENNYIEMSNAGALVGIDLQNGTASGVKVRNNTIIGTDYGDSAIGLIGLKSGAGANVISNNTINIAKRFGIEVKNPAGTGEDDENSDGAIIVSNNNITRSGNLGPEARDLAGIAVFRRSILPNNTDENIDVPSGVVIKGNNINGFVQTNGGATEEGFGIVAEGVRITIKNNKVSDCDVAIQRQGGNPSNYYKNGIGQADANAGEANQSATDNYFNRGNSPFSSAIVIAENTTNDGFTPITFREQFPIAGTYLNDYQYVFNTNLRTNYASIGLAVEAAEAGNTLQLSENTFDELVTINKPLTIDGLDNTKAKVTYTGPAITTNGNGIPTIFTVKAKNVTIKNISFTVNLDKLHSAIHSYDDVSGINIINNNFIAAATGLLVSGKLGYTRRNAIGINIDPYNNEIDYKNISAGITDITIQHNTVQGFIDGDISKGGFRGGFQVDRAKNVLIEDNTAQTINHDIICRFFTDGDVTVKNNKLNGGGLEMSSTNSTSGTVTIENNQFDGSASNGYTSQARFQTNTNNKTFILKNNQFTNTKWGVSLENFRNITIDNNEFTPSEDNFRLITVNTKMLLSIDNGQILPMDLYIKSNTFNGLNTATNGKAIAFYNHKYDAANNYLNSNIILGEPQAKNIFSNNIPTYIYIDNNNGSLTKDGSNVGMTGYPEYGDNIAVTTTGYWTKNIRADQNEFYVDGQLRVPFEMTASQRTELDGKIFDKKDDANIGEVQYYLPVKNITTDLNYATIQDAIDAAVDGEEIKALPGTYAEKITVNKRLTIKGPNAGIEGKGSRSAEAKIVPNATDLGVNSTAIVSFTAGAENSTFDGFEINGDNSTITNNIFPITSGGVNIDAAYGLSITDVGSIVIKNNIIQNFGSSESTPSAYLIGAKTTTLPLSGILITNNLLKNLNQSTAFASMDAISLENDVYAQIIANKFTDVRGAIQFVNAYRPNPLMGTFDAKIADNDITSYRLGLYYNLQYQNASPWLVQNNTFTSSTPIGGNTRYEAIRVESIQNKVNGNIIGNTINAGRIDRESEDNTFSTYGISFFNNVNTTGTFLVKDNDITNAKFGVAYGINDNTTSLTSNIRFIGGNIHNVTNYIAYETSEITPLFADIDLPSTQLDSKTGEEHYDLNGNLNAIYAKIIDKDDNPSLGKVNLIFPIKNTTQATAFTTVQKAIDDILTVDADAISIKNDPTVYESLGNVNISKGLSFEVSNNTNAVLKFNDFTTNAPGKEITFNNPVDIAGAFTLTAGKITPSSTGLTLNGSLNTVSGIGNFVNGKVTVNNVSSDILLPVGKNDKAAYIELVGASGTTSSFTTEYAAISYSDLTENDDDLESVSGKEYWKLDRNSGNINAKVRLYSFDLTASGLNTATWSDIVVAHVNPTLTTWESLKNDADINSVSKYVTTEAAISEYGYFTFGAITRVLPVQIVFFTAKADHAGAVLNWTTSSETANQKFIIEKSLNGQSFFKLTEVPAKGAGNYTFTDATFANAAYYRLSQVDANGKTTVYDNLIKFVSVNNPMITLYPNPTTSYVTVSLPQHANVQVNVTNAVGQQILSKTISDTNSLTVDLSKEKPGVYFIRLNTQEGITYHKVIKQ</sequence>
<evidence type="ECO:0000313" key="5">
    <source>
        <dbReference type="Proteomes" id="UP001597118"/>
    </source>
</evidence>
<feature type="domain" description="Secretion system C-terminal sorting" evidence="3">
    <location>
        <begin position="1720"/>
        <end position="1790"/>
    </location>
</feature>
<dbReference type="InterPro" id="IPR026444">
    <property type="entry name" value="Secre_tail"/>
</dbReference>
<comment type="caution">
    <text evidence="4">The sequence shown here is derived from an EMBL/GenBank/DDBJ whole genome shotgun (WGS) entry which is preliminary data.</text>
</comment>
<proteinExistence type="predicted"/>
<dbReference type="InterPro" id="IPR012334">
    <property type="entry name" value="Pectin_lyas_fold"/>
</dbReference>
<dbReference type="NCBIfam" id="TIGR04183">
    <property type="entry name" value="Por_Secre_tail"/>
    <property type="match status" value="1"/>
</dbReference>
<keyword evidence="5" id="KW-1185">Reference proteome</keyword>
<dbReference type="InterPro" id="IPR006626">
    <property type="entry name" value="PbH1"/>
</dbReference>
<evidence type="ECO:0000259" key="3">
    <source>
        <dbReference type="Pfam" id="PF18962"/>
    </source>
</evidence>
<name>A0ABW4IB79_9SPHI</name>
<evidence type="ECO:0000259" key="2">
    <source>
        <dbReference type="Pfam" id="PF13229"/>
    </source>
</evidence>
<dbReference type="InterPro" id="IPR039448">
    <property type="entry name" value="Beta_helix"/>
</dbReference>
<dbReference type="Gene3D" id="2.60.40.3080">
    <property type="match status" value="1"/>
</dbReference>
<gene>
    <name evidence="4" type="ORF">ACFSAH_05175</name>
</gene>
<dbReference type="SMART" id="SM00710">
    <property type="entry name" value="PbH1"/>
    <property type="match status" value="21"/>
</dbReference>
<dbReference type="EMBL" id="JBHUDG010000004">
    <property type="protein sequence ID" value="MFD1629259.1"/>
    <property type="molecule type" value="Genomic_DNA"/>
</dbReference>
<dbReference type="Pfam" id="PF18962">
    <property type="entry name" value="Por_Secre_tail"/>
    <property type="match status" value="1"/>
</dbReference>
<dbReference type="RefSeq" id="WP_379661640.1">
    <property type="nucleotide sequence ID" value="NZ_JBHUDG010000004.1"/>
</dbReference>
<feature type="signal peptide" evidence="1">
    <location>
        <begin position="1"/>
        <end position="25"/>
    </location>
</feature>
<feature type="chain" id="PRO_5046322583" evidence="1">
    <location>
        <begin position="26"/>
        <end position="1792"/>
    </location>
</feature>